<comment type="cofactor">
    <cofactor evidence="1">
        <name>Mn(2+)</name>
        <dbReference type="ChEBI" id="CHEBI:29035"/>
    </cofactor>
</comment>
<organism evidence="7 8">
    <name type="scientific">Boletus edulis BED1</name>
    <dbReference type="NCBI Taxonomy" id="1328754"/>
    <lineage>
        <taxon>Eukaryota</taxon>
        <taxon>Fungi</taxon>
        <taxon>Dikarya</taxon>
        <taxon>Basidiomycota</taxon>
        <taxon>Agaricomycotina</taxon>
        <taxon>Agaricomycetes</taxon>
        <taxon>Agaricomycetidae</taxon>
        <taxon>Boletales</taxon>
        <taxon>Boletineae</taxon>
        <taxon>Boletaceae</taxon>
        <taxon>Boletoideae</taxon>
        <taxon>Boletus</taxon>
    </lineage>
</organism>
<evidence type="ECO:0000256" key="1">
    <source>
        <dbReference type="ARBA" id="ARBA00001936"/>
    </source>
</evidence>
<keyword evidence="2" id="KW-0479">Metal-binding</keyword>
<feature type="region of interest" description="Disordered" evidence="5">
    <location>
        <begin position="380"/>
        <end position="409"/>
    </location>
</feature>
<dbReference type="AlphaFoldDB" id="A0AAD4GMF9"/>
<evidence type="ECO:0000259" key="6">
    <source>
        <dbReference type="SMART" id="SM01131"/>
    </source>
</evidence>
<evidence type="ECO:0000256" key="3">
    <source>
        <dbReference type="ARBA" id="ARBA00022801"/>
    </source>
</evidence>
<evidence type="ECO:0000313" key="8">
    <source>
        <dbReference type="Proteomes" id="UP001194468"/>
    </source>
</evidence>
<protein>
    <recommendedName>
        <fullName evidence="6">DHHA2 domain-containing protein</fullName>
    </recommendedName>
</protein>
<feature type="domain" description="DHHA2" evidence="6">
    <location>
        <begin position="240"/>
        <end position="442"/>
    </location>
</feature>
<gene>
    <name evidence="7" type="ORF">L210DRAFT_3617909</name>
</gene>
<dbReference type="GO" id="GO:0005737">
    <property type="term" value="C:cytoplasm"/>
    <property type="evidence" value="ECO:0007669"/>
    <property type="project" value="InterPro"/>
</dbReference>
<dbReference type="Proteomes" id="UP001194468">
    <property type="component" value="Unassembled WGS sequence"/>
</dbReference>
<dbReference type="PANTHER" id="PTHR12112">
    <property type="entry name" value="BNIP - RELATED"/>
    <property type="match status" value="1"/>
</dbReference>
<keyword evidence="3" id="KW-0378">Hydrolase</keyword>
<dbReference type="Gene3D" id="3.10.310.20">
    <property type="entry name" value="DHHA2 domain"/>
    <property type="match status" value="1"/>
</dbReference>
<dbReference type="InterPro" id="IPR004097">
    <property type="entry name" value="DHHA2"/>
</dbReference>
<dbReference type="InterPro" id="IPR038763">
    <property type="entry name" value="DHH_sf"/>
</dbReference>
<evidence type="ECO:0000256" key="5">
    <source>
        <dbReference type="SAM" id="MobiDB-lite"/>
    </source>
</evidence>
<dbReference type="SMART" id="SM01131">
    <property type="entry name" value="DHHA2"/>
    <property type="match status" value="1"/>
</dbReference>
<evidence type="ECO:0000256" key="2">
    <source>
        <dbReference type="ARBA" id="ARBA00022723"/>
    </source>
</evidence>
<dbReference type="PANTHER" id="PTHR12112:SF39">
    <property type="entry name" value="EG:152A3.5 PROTEIN (FBGN0003116_PN PROTEIN)"/>
    <property type="match status" value="1"/>
</dbReference>
<evidence type="ECO:0000256" key="4">
    <source>
        <dbReference type="ARBA" id="ARBA00023211"/>
    </source>
</evidence>
<reference evidence="7" key="2">
    <citation type="journal article" date="2020" name="Nat. Commun.">
        <title>Large-scale genome sequencing of mycorrhizal fungi provides insights into the early evolution of symbiotic traits.</title>
        <authorList>
            <person name="Miyauchi S."/>
            <person name="Kiss E."/>
            <person name="Kuo A."/>
            <person name="Drula E."/>
            <person name="Kohler A."/>
            <person name="Sanchez-Garcia M."/>
            <person name="Morin E."/>
            <person name="Andreopoulos B."/>
            <person name="Barry K.W."/>
            <person name="Bonito G."/>
            <person name="Buee M."/>
            <person name="Carver A."/>
            <person name="Chen C."/>
            <person name="Cichocki N."/>
            <person name="Clum A."/>
            <person name="Culley D."/>
            <person name="Crous P.W."/>
            <person name="Fauchery L."/>
            <person name="Girlanda M."/>
            <person name="Hayes R.D."/>
            <person name="Keri Z."/>
            <person name="LaButti K."/>
            <person name="Lipzen A."/>
            <person name="Lombard V."/>
            <person name="Magnuson J."/>
            <person name="Maillard F."/>
            <person name="Murat C."/>
            <person name="Nolan M."/>
            <person name="Ohm R.A."/>
            <person name="Pangilinan J."/>
            <person name="Pereira M.F."/>
            <person name="Perotto S."/>
            <person name="Peter M."/>
            <person name="Pfister S."/>
            <person name="Riley R."/>
            <person name="Sitrit Y."/>
            <person name="Stielow J.B."/>
            <person name="Szollosi G."/>
            <person name="Zifcakova L."/>
            <person name="Stursova M."/>
            <person name="Spatafora J.W."/>
            <person name="Tedersoo L."/>
            <person name="Vaario L.M."/>
            <person name="Yamada A."/>
            <person name="Yan M."/>
            <person name="Wang P."/>
            <person name="Xu J."/>
            <person name="Bruns T."/>
            <person name="Baldrian P."/>
            <person name="Vilgalys R."/>
            <person name="Dunand C."/>
            <person name="Henrissat B."/>
            <person name="Grigoriev I.V."/>
            <person name="Hibbett D."/>
            <person name="Nagy L.G."/>
            <person name="Martin F.M."/>
        </authorList>
    </citation>
    <scope>NUCLEOTIDE SEQUENCE</scope>
    <source>
        <strain evidence="7">BED1</strain>
    </source>
</reference>
<dbReference type="SUPFAM" id="SSF64182">
    <property type="entry name" value="DHH phosphoesterases"/>
    <property type="match status" value="1"/>
</dbReference>
<keyword evidence="4" id="KW-0464">Manganese</keyword>
<comment type="caution">
    <text evidence="7">The sequence shown here is derived from an EMBL/GenBank/DDBJ whole genome shotgun (WGS) entry which is preliminary data.</text>
</comment>
<dbReference type="GO" id="GO:0004309">
    <property type="term" value="F:exopolyphosphatase activity"/>
    <property type="evidence" value="ECO:0007669"/>
    <property type="project" value="TreeGrafter"/>
</dbReference>
<name>A0AAD4GMF9_BOLED</name>
<accession>A0AAD4GMF9</accession>
<proteinExistence type="predicted"/>
<dbReference type="Pfam" id="PF01368">
    <property type="entry name" value="DHH"/>
    <property type="match status" value="1"/>
</dbReference>
<dbReference type="InterPro" id="IPR038222">
    <property type="entry name" value="DHHA2_dom_sf"/>
</dbReference>
<dbReference type="Pfam" id="PF02833">
    <property type="entry name" value="DHHA2"/>
    <property type="match status" value="1"/>
</dbReference>
<keyword evidence="8" id="KW-1185">Reference proteome</keyword>
<sequence>MTTTSGLSAYLLEQKTRFLGDNGDGWTVVMGNEAGDLDSLASSIGFAWFLSHKPNTDANAIALITTPREDFVLRAENLYALQLVGIKEDFRELLCPEDVPKPNLCTDFALVDHNSLHPTYALPDVRVTAIIDHHEDEGKYLDTASPRSISPAGSCASLVTRVIMSYPTLQIPPELATLLLNAIVIDTHGLRRGGKAVGVDYEAFTWLVPRANIPSSGSLIEQMAETPQHVPDLAWLQSLTHTLNTKKTALSHLNTRDLLRRDYKEYVFNLSSSIRGDSPCSVKAGLSTVPLPLSSFFSPSPTSAVVSTQEWIKERGLSILGVLTTYKSKQGKPKRELMWVVDEKVCGPRLPQVLFDGIEASEILQVKRTDFKRYGFNSQVGKDEKERDEVERGSIDEEESVGEPSGAAETSPFRVGFVVRVYRQKNSAVTRKQVAPILKRVLEG</sequence>
<reference evidence="7" key="1">
    <citation type="submission" date="2019-10" db="EMBL/GenBank/DDBJ databases">
        <authorList>
            <consortium name="DOE Joint Genome Institute"/>
            <person name="Kuo A."/>
            <person name="Miyauchi S."/>
            <person name="Kiss E."/>
            <person name="Drula E."/>
            <person name="Kohler A."/>
            <person name="Sanchez-Garcia M."/>
            <person name="Andreopoulos B."/>
            <person name="Barry K.W."/>
            <person name="Bonito G."/>
            <person name="Buee M."/>
            <person name="Carver A."/>
            <person name="Chen C."/>
            <person name="Cichocki N."/>
            <person name="Clum A."/>
            <person name="Culley D."/>
            <person name="Crous P.W."/>
            <person name="Fauchery L."/>
            <person name="Girlanda M."/>
            <person name="Hayes R."/>
            <person name="Keri Z."/>
            <person name="LaButti K."/>
            <person name="Lipzen A."/>
            <person name="Lombard V."/>
            <person name="Magnuson J."/>
            <person name="Maillard F."/>
            <person name="Morin E."/>
            <person name="Murat C."/>
            <person name="Nolan M."/>
            <person name="Ohm R."/>
            <person name="Pangilinan J."/>
            <person name="Pereira M."/>
            <person name="Perotto S."/>
            <person name="Peter M."/>
            <person name="Riley R."/>
            <person name="Sitrit Y."/>
            <person name="Stielow B."/>
            <person name="Szollosi G."/>
            <person name="Zifcakova L."/>
            <person name="Stursova M."/>
            <person name="Spatafora J.W."/>
            <person name="Tedersoo L."/>
            <person name="Vaario L.-M."/>
            <person name="Yamada A."/>
            <person name="Yan M."/>
            <person name="Wang P."/>
            <person name="Xu J."/>
            <person name="Bruns T."/>
            <person name="Baldrian P."/>
            <person name="Vilgalys R."/>
            <person name="Henrissat B."/>
            <person name="Grigoriev I.V."/>
            <person name="Hibbett D."/>
            <person name="Nagy L.G."/>
            <person name="Martin F.M."/>
        </authorList>
    </citation>
    <scope>NUCLEOTIDE SEQUENCE</scope>
    <source>
        <strain evidence="7">BED1</strain>
    </source>
</reference>
<evidence type="ECO:0000313" key="7">
    <source>
        <dbReference type="EMBL" id="KAF8452677.1"/>
    </source>
</evidence>
<dbReference type="InterPro" id="IPR001667">
    <property type="entry name" value="DDH_dom"/>
</dbReference>
<dbReference type="Gene3D" id="3.90.1640.10">
    <property type="entry name" value="inorganic pyrophosphatase (n-terminal core)"/>
    <property type="match status" value="1"/>
</dbReference>
<dbReference type="GO" id="GO:0046872">
    <property type="term" value="F:metal ion binding"/>
    <property type="evidence" value="ECO:0007669"/>
    <property type="project" value="UniProtKB-KW"/>
</dbReference>
<dbReference type="EMBL" id="WHUW01000001">
    <property type="protein sequence ID" value="KAF8452677.1"/>
    <property type="molecule type" value="Genomic_DNA"/>
</dbReference>
<feature type="compositionally biased region" description="Basic and acidic residues" evidence="5">
    <location>
        <begin position="381"/>
        <end position="395"/>
    </location>
</feature>